<dbReference type="Gene3D" id="2.10.109.10">
    <property type="entry name" value="Umud Fragment, subunit A"/>
    <property type="match status" value="1"/>
</dbReference>
<proteinExistence type="predicted"/>
<name>A0ABW5NGN5_9SPHI</name>
<evidence type="ECO:0000313" key="3">
    <source>
        <dbReference type="Proteomes" id="UP001597393"/>
    </source>
</evidence>
<organism evidence="2 3">
    <name type="scientific">Sphingobacterium corticis</name>
    <dbReference type="NCBI Taxonomy" id="1812823"/>
    <lineage>
        <taxon>Bacteria</taxon>
        <taxon>Pseudomonadati</taxon>
        <taxon>Bacteroidota</taxon>
        <taxon>Sphingobacteriia</taxon>
        <taxon>Sphingobacteriales</taxon>
        <taxon>Sphingobacteriaceae</taxon>
        <taxon>Sphingobacterium</taxon>
    </lineage>
</organism>
<dbReference type="RefSeq" id="WP_380868105.1">
    <property type="nucleotide sequence ID" value="NZ_JBHUMA010000004.1"/>
</dbReference>
<feature type="domain" description="Peptidase S24/S26A/S26B/S26C" evidence="1">
    <location>
        <begin position="23"/>
        <end position="100"/>
    </location>
</feature>
<reference evidence="3" key="1">
    <citation type="journal article" date="2019" name="Int. J. Syst. Evol. Microbiol.">
        <title>The Global Catalogue of Microorganisms (GCM) 10K type strain sequencing project: providing services to taxonomists for standard genome sequencing and annotation.</title>
        <authorList>
            <consortium name="The Broad Institute Genomics Platform"/>
            <consortium name="The Broad Institute Genome Sequencing Center for Infectious Disease"/>
            <person name="Wu L."/>
            <person name="Ma J."/>
        </authorList>
    </citation>
    <scope>NUCLEOTIDE SEQUENCE [LARGE SCALE GENOMIC DNA]</scope>
    <source>
        <strain evidence="3">KCTC 42248</strain>
    </source>
</reference>
<dbReference type="Proteomes" id="UP001597393">
    <property type="component" value="Unassembled WGS sequence"/>
</dbReference>
<accession>A0ABW5NGN5</accession>
<sequence>MNNTGIKTIPNELFFEHVMSLLEEGKAVKFALRGESMRPFLKQNDLITVKPIREVSLKKGHIVLAQWNAKFVLHRIIRLEQKKIYLAGDGNLSQIEEVSENDVIAFLSEVTRDGRSIDLYSKSALFYASVWLRLRFFRKVWHKLFGSKIYKR</sequence>
<dbReference type="EMBL" id="JBHUMA010000004">
    <property type="protein sequence ID" value="MFD2598311.1"/>
    <property type="molecule type" value="Genomic_DNA"/>
</dbReference>
<protein>
    <submittedName>
        <fullName evidence="2">S24 family peptidase</fullName>
    </submittedName>
</protein>
<dbReference type="InterPro" id="IPR015927">
    <property type="entry name" value="Peptidase_S24_S26A/B/C"/>
</dbReference>
<dbReference type="SUPFAM" id="SSF51306">
    <property type="entry name" value="LexA/Signal peptidase"/>
    <property type="match status" value="1"/>
</dbReference>
<dbReference type="Pfam" id="PF00717">
    <property type="entry name" value="Peptidase_S24"/>
    <property type="match status" value="1"/>
</dbReference>
<gene>
    <name evidence="2" type="ORF">ACFSQ3_05045</name>
</gene>
<dbReference type="CDD" id="cd06462">
    <property type="entry name" value="Peptidase_S24_S26"/>
    <property type="match status" value="1"/>
</dbReference>
<keyword evidence="3" id="KW-1185">Reference proteome</keyword>
<evidence type="ECO:0000313" key="2">
    <source>
        <dbReference type="EMBL" id="MFD2598311.1"/>
    </source>
</evidence>
<comment type="caution">
    <text evidence="2">The sequence shown here is derived from an EMBL/GenBank/DDBJ whole genome shotgun (WGS) entry which is preliminary data.</text>
</comment>
<evidence type="ECO:0000259" key="1">
    <source>
        <dbReference type="Pfam" id="PF00717"/>
    </source>
</evidence>
<dbReference type="InterPro" id="IPR036286">
    <property type="entry name" value="LexA/Signal_pep-like_sf"/>
</dbReference>